<name>A0A4U0NIY6_9ACTN</name>
<reference evidence="2 3" key="1">
    <citation type="submission" date="2019-04" db="EMBL/GenBank/DDBJ databases">
        <title>Streptomyces piniterrae sp. nov., a heliquinomycin-producing actinomycete isolated from rhizosphere soil of Pinus yunnanensis.</title>
        <authorList>
            <person name="Zhuang X."/>
            <person name="Zhao J."/>
        </authorList>
    </citation>
    <scope>NUCLEOTIDE SEQUENCE [LARGE SCALE GENOMIC DNA]</scope>
    <source>
        <strain evidence="3">jys28</strain>
    </source>
</reference>
<evidence type="ECO:0000313" key="2">
    <source>
        <dbReference type="EMBL" id="TJZ54140.1"/>
    </source>
</evidence>
<keyword evidence="1" id="KW-1133">Transmembrane helix</keyword>
<evidence type="ECO:0000256" key="1">
    <source>
        <dbReference type="SAM" id="Phobius"/>
    </source>
</evidence>
<gene>
    <name evidence="2" type="ORF">FCH28_13185</name>
</gene>
<comment type="caution">
    <text evidence="2">The sequence shown here is derived from an EMBL/GenBank/DDBJ whole genome shotgun (WGS) entry which is preliminary data.</text>
</comment>
<dbReference type="Proteomes" id="UP000308697">
    <property type="component" value="Unassembled WGS sequence"/>
</dbReference>
<evidence type="ECO:0000313" key="3">
    <source>
        <dbReference type="Proteomes" id="UP000308697"/>
    </source>
</evidence>
<feature type="transmembrane region" description="Helical" evidence="1">
    <location>
        <begin position="156"/>
        <end position="175"/>
    </location>
</feature>
<keyword evidence="1" id="KW-0472">Membrane</keyword>
<sequence length="191" mass="20350">MPTPRRRHAVGRFASIEGWPTEWSPALRLSSPEGNRDLYVDRCLDPQGLAAALEGGAGWLHWAPKAEDPPDWCVEALLVLDDDRYVYGKTLPGSTADLPQGEAVDLPLPDARPLRAVGPYALWQPAVHGPGVCGFGLGFLAVCLIVAGVGYDGGPLLGMCFSAAVGGPVAGLLLIQRRRTVYLRRLAGEAD</sequence>
<keyword evidence="3" id="KW-1185">Reference proteome</keyword>
<organism evidence="2 3">
    <name type="scientific">Streptomyces piniterrae</name>
    <dbReference type="NCBI Taxonomy" id="2571125"/>
    <lineage>
        <taxon>Bacteria</taxon>
        <taxon>Bacillati</taxon>
        <taxon>Actinomycetota</taxon>
        <taxon>Actinomycetes</taxon>
        <taxon>Kitasatosporales</taxon>
        <taxon>Streptomycetaceae</taxon>
        <taxon>Streptomyces</taxon>
    </lineage>
</organism>
<protein>
    <submittedName>
        <fullName evidence="2">Uncharacterized protein</fullName>
    </submittedName>
</protein>
<dbReference type="OrthoDB" id="3986201at2"/>
<keyword evidence="1" id="KW-0812">Transmembrane</keyword>
<dbReference type="EMBL" id="SUMB01000004">
    <property type="protein sequence ID" value="TJZ54140.1"/>
    <property type="molecule type" value="Genomic_DNA"/>
</dbReference>
<proteinExistence type="predicted"/>
<accession>A0A4U0NIY6</accession>
<feature type="transmembrane region" description="Helical" evidence="1">
    <location>
        <begin position="132"/>
        <end position="150"/>
    </location>
</feature>
<dbReference type="AlphaFoldDB" id="A0A4U0NIY6"/>
<dbReference type="RefSeq" id="WP_136740067.1">
    <property type="nucleotide sequence ID" value="NZ_SUMB01000004.1"/>
</dbReference>